<dbReference type="Proteomes" id="UP000217199">
    <property type="component" value="Unassembled WGS sequence"/>
</dbReference>
<feature type="chain" id="PRO_5013574948" description="DUF1793-domain-containing protein" evidence="3">
    <location>
        <begin position="20"/>
        <end position="888"/>
    </location>
</feature>
<organism evidence="6 7">
    <name type="scientific">Pyrrhoderma noxium</name>
    <dbReference type="NCBI Taxonomy" id="2282107"/>
    <lineage>
        <taxon>Eukaryota</taxon>
        <taxon>Fungi</taxon>
        <taxon>Dikarya</taxon>
        <taxon>Basidiomycota</taxon>
        <taxon>Agaricomycotina</taxon>
        <taxon>Agaricomycetes</taxon>
        <taxon>Hymenochaetales</taxon>
        <taxon>Hymenochaetaceae</taxon>
        <taxon>Pyrrhoderma</taxon>
    </lineage>
</organism>
<dbReference type="InParanoid" id="A0A286UTI2"/>
<sequence length="888" mass="98100">MLPLFLSFLLATHIPAANSQEPEWSTYPFYPPSLPIAVKSPYLNAWALQGDDLAQLSELWPKTPAVNTLGWNTDVRVDEVAYNLMGFPPHLRNFTNAIQTNVIYTPTRTSYILKAGPIDVNITLLSPIEAQNLTRLSMPFSYMYLTATSNDNNPHRVQFYSDVTGEWISGDTSLTGNYAVRTYSDYIFLQMSTSQNQRFQEIESRPQDATLYYCMKNHPGLSWEIGFSDDMRNSFGNGTGLLNSTDRTSHPLDNPWTSLGFSIDIGPVNPGSESETIVHAIGVVRDPAVQYALKNSQPEYRRSYYWSKYSGIEDIVCYPIILACPEFDKYSQVGDVLDNFDSTLSNSIDFDNKLIADANGISSEYAGLVSLVTRQAMSAIEFTFLNDPDDIKAFLNNTGRIGSGQLNAVDIIYAAMPIYVYLNPNITGYLLSPILEYQLSLQGTNDTKDYAAIDIGGPFPNATGTLNDTPNEGIEQSANMIILSLIHAKTSGDGTLLSQYYDLLAKWANYLVDNVLSPESANQASSLSDGITSPNQTNLVLKGIIGIQAMSEISTLVSQDTHAAQFKNRASEYYSIWESLAITSDRIALTPAGNSGLIYNLYADKILGLNLVNESVYQLQTSFYGSQVSENTFGIPIDSTKSGATRSDWMLFAAAAATDPTIRNSMISQYNPTLGSMLSGIDSPAQGAIFAPLALNVEKKLISTTPIISNGDGSKRAPTKLIVGSTIGAIALIAILAYCIFVYRRWRQNMFSNTHNRQEDHIRRRGNSSVRHVSSVFRRSRSSTTQRVEIVDPVTEAHIDHYRDIIPVPFTLPMPQVSDAPGINAKGLSSSVSRSPLILGSHAERDTSDQQEIHNNELLRELNHLRMENERLREENALQNLSPPSYGS</sequence>
<evidence type="ECO:0000313" key="6">
    <source>
        <dbReference type="EMBL" id="PAV22913.1"/>
    </source>
</evidence>
<name>A0A286UTI2_9AGAM</name>
<feature type="signal peptide" evidence="3">
    <location>
        <begin position="1"/>
        <end position="19"/>
    </location>
</feature>
<dbReference type="InterPro" id="IPR052743">
    <property type="entry name" value="Glutaminase_GtaA"/>
</dbReference>
<dbReference type="AlphaFoldDB" id="A0A286UTI2"/>
<dbReference type="InterPro" id="IPR033433">
    <property type="entry name" value="GtaA_N"/>
</dbReference>
<dbReference type="Pfam" id="PF17168">
    <property type="entry name" value="DUF5127"/>
    <property type="match status" value="1"/>
</dbReference>
<feature type="domain" description="Glutaminase A N-terminal" evidence="5">
    <location>
        <begin position="107"/>
        <end position="316"/>
    </location>
</feature>
<protein>
    <recommendedName>
        <fullName evidence="8">DUF1793-domain-containing protein</fullName>
    </recommendedName>
</protein>
<dbReference type="PANTHER" id="PTHR31987:SF1">
    <property type="entry name" value="GLUTAMINASE A"/>
    <property type="match status" value="1"/>
</dbReference>
<keyword evidence="2" id="KW-0812">Transmembrane</keyword>
<dbReference type="STRING" id="2282107.A0A286UTI2"/>
<feature type="domain" description="Glutaminase A central" evidence="4">
    <location>
        <begin position="362"/>
        <end position="669"/>
    </location>
</feature>
<evidence type="ECO:0000256" key="1">
    <source>
        <dbReference type="SAM" id="Coils"/>
    </source>
</evidence>
<dbReference type="InterPro" id="IPR032514">
    <property type="entry name" value="GtaA_central"/>
</dbReference>
<evidence type="ECO:0000256" key="3">
    <source>
        <dbReference type="SAM" id="SignalP"/>
    </source>
</evidence>
<dbReference type="Pfam" id="PF16335">
    <property type="entry name" value="GtaA_6_Hairpin"/>
    <property type="match status" value="1"/>
</dbReference>
<proteinExistence type="predicted"/>
<gene>
    <name evidence="6" type="ORF">PNOK_0287000</name>
</gene>
<evidence type="ECO:0000313" key="7">
    <source>
        <dbReference type="Proteomes" id="UP000217199"/>
    </source>
</evidence>
<keyword evidence="3" id="KW-0732">Signal</keyword>
<keyword evidence="1" id="KW-0175">Coiled coil</keyword>
<keyword evidence="2" id="KW-1133">Transmembrane helix</keyword>
<evidence type="ECO:0008006" key="8">
    <source>
        <dbReference type="Google" id="ProtNLM"/>
    </source>
</evidence>
<comment type="caution">
    <text evidence="6">The sequence shown here is derived from an EMBL/GenBank/DDBJ whole genome shotgun (WGS) entry which is preliminary data.</text>
</comment>
<evidence type="ECO:0000259" key="5">
    <source>
        <dbReference type="Pfam" id="PF17168"/>
    </source>
</evidence>
<keyword evidence="2" id="KW-0472">Membrane</keyword>
<evidence type="ECO:0000259" key="4">
    <source>
        <dbReference type="Pfam" id="PF16335"/>
    </source>
</evidence>
<dbReference type="EMBL" id="NBII01000002">
    <property type="protein sequence ID" value="PAV22913.1"/>
    <property type="molecule type" value="Genomic_DNA"/>
</dbReference>
<dbReference type="PANTHER" id="PTHR31987">
    <property type="entry name" value="GLUTAMINASE A-RELATED"/>
    <property type="match status" value="1"/>
</dbReference>
<evidence type="ECO:0000256" key="2">
    <source>
        <dbReference type="SAM" id="Phobius"/>
    </source>
</evidence>
<feature type="transmembrane region" description="Helical" evidence="2">
    <location>
        <begin position="721"/>
        <end position="743"/>
    </location>
</feature>
<keyword evidence="7" id="KW-1185">Reference proteome</keyword>
<reference evidence="6 7" key="1">
    <citation type="journal article" date="2017" name="Mol. Ecol.">
        <title>Comparative and population genomic landscape of Phellinus noxius: A hypervariable fungus causing root rot in trees.</title>
        <authorList>
            <person name="Chung C.L."/>
            <person name="Lee T.J."/>
            <person name="Akiba M."/>
            <person name="Lee H.H."/>
            <person name="Kuo T.H."/>
            <person name="Liu D."/>
            <person name="Ke H.M."/>
            <person name="Yokoi T."/>
            <person name="Roa M.B."/>
            <person name="Lu M.J."/>
            <person name="Chang Y.Y."/>
            <person name="Ann P.J."/>
            <person name="Tsai J.N."/>
            <person name="Chen C.Y."/>
            <person name="Tzean S.S."/>
            <person name="Ota Y."/>
            <person name="Hattori T."/>
            <person name="Sahashi N."/>
            <person name="Liou R.F."/>
            <person name="Kikuchi T."/>
            <person name="Tsai I.J."/>
        </authorList>
    </citation>
    <scope>NUCLEOTIDE SEQUENCE [LARGE SCALE GENOMIC DNA]</scope>
    <source>
        <strain evidence="6 7">FFPRI411160</strain>
    </source>
</reference>
<feature type="coiled-coil region" evidence="1">
    <location>
        <begin position="848"/>
        <end position="882"/>
    </location>
</feature>
<dbReference type="OrthoDB" id="3918848at2759"/>
<accession>A0A286UTI2</accession>